<dbReference type="AlphaFoldDB" id="A0A2N9J9F6"/>
<protein>
    <recommendedName>
        <fullName evidence="1">Reverse transcriptase zinc-binding domain-containing protein</fullName>
    </recommendedName>
</protein>
<organism evidence="2">
    <name type="scientific">Fagus sylvatica</name>
    <name type="common">Beechnut</name>
    <dbReference type="NCBI Taxonomy" id="28930"/>
    <lineage>
        <taxon>Eukaryota</taxon>
        <taxon>Viridiplantae</taxon>
        <taxon>Streptophyta</taxon>
        <taxon>Embryophyta</taxon>
        <taxon>Tracheophyta</taxon>
        <taxon>Spermatophyta</taxon>
        <taxon>Magnoliopsida</taxon>
        <taxon>eudicotyledons</taxon>
        <taxon>Gunneridae</taxon>
        <taxon>Pentapetalae</taxon>
        <taxon>rosids</taxon>
        <taxon>fabids</taxon>
        <taxon>Fagales</taxon>
        <taxon>Fagaceae</taxon>
        <taxon>Fagus</taxon>
    </lineage>
</organism>
<dbReference type="InterPro" id="IPR026960">
    <property type="entry name" value="RVT-Znf"/>
</dbReference>
<accession>A0A2N9J9F6</accession>
<dbReference type="Pfam" id="PF13966">
    <property type="entry name" value="zf-RVT"/>
    <property type="match status" value="1"/>
</dbReference>
<name>A0A2N9J9F6_FAGSY</name>
<reference evidence="2" key="1">
    <citation type="submission" date="2018-02" db="EMBL/GenBank/DDBJ databases">
        <authorList>
            <person name="Cohen D.B."/>
            <person name="Kent A.D."/>
        </authorList>
    </citation>
    <scope>NUCLEOTIDE SEQUENCE</scope>
</reference>
<dbReference type="PANTHER" id="PTHR33116">
    <property type="entry name" value="REVERSE TRANSCRIPTASE ZINC-BINDING DOMAIN-CONTAINING PROTEIN-RELATED-RELATED"/>
    <property type="match status" value="1"/>
</dbReference>
<evidence type="ECO:0000313" key="2">
    <source>
        <dbReference type="EMBL" id="SPD33051.1"/>
    </source>
</evidence>
<evidence type="ECO:0000259" key="1">
    <source>
        <dbReference type="Pfam" id="PF13966"/>
    </source>
</evidence>
<dbReference type="PANTHER" id="PTHR33116:SF78">
    <property type="entry name" value="OS12G0587133 PROTEIN"/>
    <property type="match status" value="1"/>
</dbReference>
<feature type="domain" description="Reverse transcriptase zinc-binding" evidence="1">
    <location>
        <begin position="282"/>
        <end position="366"/>
    </location>
</feature>
<dbReference type="EMBL" id="OIVN01006434">
    <property type="protein sequence ID" value="SPD33051.1"/>
    <property type="molecule type" value="Genomic_DNA"/>
</dbReference>
<gene>
    <name evidence="2" type="ORF">FSB_LOCUS60933</name>
</gene>
<sequence length="411" mass="46441">MWWFGPGIVGLGVFVGQSGGGTVSILEMGGGPFLSMLVRLQVCVVGIGWGVMGGWGGEACEGEGRRGRWGEGALSRMMSRVVEGGLLSGFQMGSMDTHLVWVSHLLFADDTLIFSDAKPDHVFNLRLLFTWFEAISGLKIDFNKSKMVPVGNVPDLQALMGKWLWRYGNEEDAFWSHLIFVKYGGSSGGWTTREVNGPYGISLWKHIRKGWGSFACHLRFEVGDGTKTKFWDDVWCTCSLRNAFPELHRIARHKDAVVLYLSSAKGHKEDRMCWRGGSKDGFQVKSYYRALLPLSGYDMPWKSIWKSKAPPRVAFFVWTAALGRILTTDNLRRRQVIVLDWCCLCRKNGESISHLLMHCSVAKEIWNFFFSNFEIPWVMPYGVLDLLSCWGGGCRNTRIRKVWDMVSLCIF</sequence>
<proteinExistence type="predicted"/>